<dbReference type="AlphaFoldDB" id="D5EIP9"/>
<evidence type="ECO:0000256" key="1">
    <source>
        <dbReference type="ARBA" id="ARBA00005417"/>
    </source>
</evidence>
<dbReference type="HOGENOM" id="CLU_000604_1_22_0"/>
<dbReference type="RefSeq" id="WP_013043020.1">
    <property type="nucleotide sequence ID" value="NC_014008.1"/>
</dbReference>
<dbReference type="SMART" id="SM00382">
    <property type="entry name" value="AAA"/>
    <property type="match status" value="1"/>
</dbReference>
<dbReference type="EMBL" id="CP001998">
    <property type="protein sequence ID" value="ADE54298.1"/>
    <property type="molecule type" value="Genomic_DNA"/>
</dbReference>
<evidence type="ECO:0000256" key="4">
    <source>
        <dbReference type="ARBA" id="ARBA00022840"/>
    </source>
</evidence>
<dbReference type="GO" id="GO:0016887">
    <property type="term" value="F:ATP hydrolysis activity"/>
    <property type="evidence" value="ECO:0007669"/>
    <property type="project" value="InterPro"/>
</dbReference>
<evidence type="ECO:0000256" key="3">
    <source>
        <dbReference type="ARBA" id="ARBA00022741"/>
    </source>
</evidence>
<dbReference type="InterPro" id="IPR003593">
    <property type="entry name" value="AAA+_ATPase"/>
</dbReference>
<dbReference type="GO" id="GO:0005524">
    <property type="term" value="F:ATP binding"/>
    <property type="evidence" value="ECO:0007669"/>
    <property type="project" value="UniProtKB-KW"/>
</dbReference>
<keyword evidence="2" id="KW-0813">Transport</keyword>
<dbReference type="InterPro" id="IPR027417">
    <property type="entry name" value="P-loop_NTPase"/>
</dbReference>
<comment type="similarity">
    <text evidence="1">Belongs to the ABC transporter superfamily.</text>
</comment>
<evidence type="ECO:0000313" key="6">
    <source>
        <dbReference type="EMBL" id="ADE54298.1"/>
    </source>
</evidence>
<dbReference type="KEGG" id="caa:Caka_1278"/>
<keyword evidence="7" id="KW-1185">Reference proteome</keyword>
<evidence type="ECO:0000313" key="7">
    <source>
        <dbReference type="Proteomes" id="UP000000925"/>
    </source>
</evidence>
<dbReference type="GO" id="GO:0005886">
    <property type="term" value="C:plasma membrane"/>
    <property type="evidence" value="ECO:0007669"/>
    <property type="project" value="TreeGrafter"/>
</dbReference>
<organism evidence="6 7">
    <name type="scientific">Coraliomargarita akajimensis (strain DSM 45221 / IAM 15411 / JCM 23193 / KCTC 12865 / 04OKA010-24)</name>
    <dbReference type="NCBI Taxonomy" id="583355"/>
    <lineage>
        <taxon>Bacteria</taxon>
        <taxon>Pseudomonadati</taxon>
        <taxon>Verrucomicrobiota</taxon>
        <taxon>Opitutia</taxon>
        <taxon>Puniceicoccales</taxon>
        <taxon>Coraliomargaritaceae</taxon>
        <taxon>Coraliomargarita</taxon>
    </lineage>
</organism>
<feature type="domain" description="ABC transporter" evidence="5">
    <location>
        <begin position="6"/>
        <end position="224"/>
    </location>
</feature>
<dbReference type="InterPro" id="IPR017911">
    <property type="entry name" value="MacB-like_ATP-bd"/>
</dbReference>
<dbReference type="GO" id="GO:0022857">
    <property type="term" value="F:transmembrane transporter activity"/>
    <property type="evidence" value="ECO:0007669"/>
    <property type="project" value="TreeGrafter"/>
</dbReference>
<dbReference type="PANTHER" id="PTHR24220">
    <property type="entry name" value="IMPORT ATP-BINDING PROTEIN"/>
    <property type="match status" value="1"/>
</dbReference>
<accession>D5EIP9</accession>
<dbReference type="Gene3D" id="3.40.50.300">
    <property type="entry name" value="P-loop containing nucleotide triphosphate hydrolases"/>
    <property type="match status" value="1"/>
</dbReference>
<dbReference type="CDD" id="cd03255">
    <property type="entry name" value="ABC_MJ0796_LolCDE_FtsE"/>
    <property type="match status" value="1"/>
</dbReference>
<reference evidence="6 7" key="1">
    <citation type="journal article" date="2010" name="Stand. Genomic Sci.">
        <title>Complete genome sequence of Coraliomargarita akajimensis type strain (04OKA010-24).</title>
        <authorList>
            <person name="Mavromatis K."/>
            <person name="Abt B."/>
            <person name="Brambilla E."/>
            <person name="Lapidus A."/>
            <person name="Copeland A."/>
            <person name="Deshpande S."/>
            <person name="Nolan M."/>
            <person name="Lucas S."/>
            <person name="Tice H."/>
            <person name="Cheng J.F."/>
            <person name="Han C."/>
            <person name="Detter J.C."/>
            <person name="Woyke T."/>
            <person name="Goodwin L."/>
            <person name="Pitluck S."/>
            <person name="Held B."/>
            <person name="Brettin T."/>
            <person name="Tapia R."/>
            <person name="Ivanova N."/>
            <person name="Mikhailova N."/>
            <person name="Pati A."/>
            <person name="Liolios K."/>
            <person name="Chen A."/>
            <person name="Palaniappan K."/>
            <person name="Land M."/>
            <person name="Hauser L."/>
            <person name="Chang Y.J."/>
            <person name="Jeffries C.D."/>
            <person name="Rohde M."/>
            <person name="Goker M."/>
            <person name="Bristow J."/>
            <person name="Eisen J.A."/>
            <person name="Markowitz V."/>
            <person name="Hugenholtz P."/>
            <person name="Klenk H.P."/>
            <person name="Kyrpides N.C."/>
        </authorList>
    </citation>
    <scope>NUCLEOTIDE SEQUENCE [LARGE SCALE GENOMIC DNA]</scope>
    <source>
        <strain evidence="7">DSM 45221 / IAM 15411 / JCM 23193 / KCTC 12865</strain>
    </source>
</reference>
<keyword evidence="3" id="KW-0547">Nucleotide-binding</keyword>
<dbReference type="PROSITE" id="PS00211">
    <property type="entry name" value="ABC_TRANSPORTER_1"/>
    <property type="match status" value="1"/>
</dbReference>
<dbReference type="OrthoDB" id="9783924at2"/>
<proteinExistence type="inferred from homology"/>
<protein>
    <submittedName>
        <fullName evidence="6">ABC transporter related protein</fullName>
    </submittedName>
</protein>
<dbReference type="eggNOG" id="COG1136">
    <property type="taxonomic scope" value="Bacteria"/>
</dbReference>
<sequence length="224" mass="24214">MSDFLLEAKGITKSFPSPDGAIEVLKGLDFQLGCGASVSIRGESGSGKSTFLNVLSGLEVATTGELFWAGEKVSRRSLSWMAAKRSEYMGFVFQAYYLAPELNALENVLLGARIAGKLNAEIQDRAVQLMERVGMGHRLRHPATKLSGGERQRVAVARALINDPPLILADEPTGNLDEATGHAVMDLLLELVAEASKSLVLVTHNPEFAARTDQQLTLHYGSFE</sequence>
<gene>
    <name evidence="6" type="ordered locus">Caka_1278</name>
</gene>
<dbReference type="InterPro" id="IPR015854">
    <property type="entry name" value="ABC_transpr_LolD-like"/>
</dbReference>
<dbReference type="Proteomes" id="UP000000925">
    <property type="component" value="Chromosome"/>
</dbReference>
<keyword evidence="4" id="KW-0067">ATP-binding</keyword>
<name>D5EIP9_CORAD</name>
<dbReference type="Pfam" id="PF00005">
    <property type="entry name" value="ABC_tran"/>
    <property type="match status" value="1"/>
</dbReference>
<dbReference type="PROSITE" id="PS50893">
    <property type="entry name" value="ABC_TRANSPORTER_2"/>
    <property type="match status" value="1"/>
</dbReference>
<evidence type="ECO:0000259" key="5">
    <source>
        <dbReference type="PROSITE" id="PS50893"/>
    </source>
</evidence>
<dbReference type="PANTHER" id="PTHR24220:SF689">
    <property type="entry name" value="LIPOPROTEIN-RELEASING SYSTEM ATP-BINDING PROTEIN LOLD"/>
    <property type="match status" value="1"/>
</dbReference>
<dbReference type="SUPFAM" id="SSF52540">
    <property type="entry name" value="P-loop containing nucleoside triphosphate hydrolases"/>
    <property type="match status" value="1"/>
</dbReference>
<dbReference type="InterPro" id="IPR017871">
    <property type="entry name" value="ABC_transporter-like_CS"/>
</dbReference>
<evidence type="ECO:0000256" key="2">
    <source>
        <dbReference type="ARBA" id="ARBA00022448"/>
    </source>
</evidence>
<dbReference type="STRING" id="583355.Caka_1278"/>
<dbReference type="InterPro" id="IPR003439">
    <property type="entry name" value="ABC_transporter-like_ATP-bd"/>
</dbReference>